<gene>
    <name evidence="2" type="ORF">E0F26_09525</name>
</gene>
<evidence type="ECO:0000313" key="3">
    <source>
        <dbReference type="Proteomes" id="UP001317963"/>
    </source>
</evidence>
<evidence type="ECO:0008006" key="4">
    <source>
        <dbReference type="Google" id="ProtNLM"/>
    </source>
</evidence>
<evidence type="ECO:0000313" key="2">
    <source>
        <dbReference type="EMBL" id="UZP74959.1"/>
    </source>
</evidence>
<name>A0ABY6Q6P8_9GAMM</name>
<keyword evidence="3" id="KW-1185">Reference proteome</keyword>
<organism evidence="2 3">
    <name type="scientific">Candidatus Paraluminiphilus aquimaris</name>
    <dbReference type="NCBI Taxonomy" id="2518994"/>
    <lineage>
        <taxon>Bacteria</taxon>
        <taxon>Pseudomonadati</taxon>
        <taxon>Pseudomonadota</taxon>
        <taxon>Gammaproteobacteria</taxon>
        <taxon>Cellvibrionales</taxon>
        <taxon>Halieaceae</taxon>
        <taxon>Candidatus Paraluminiphilus</taxon>
    </lineage>
</organism>
<evidence type="ECO:0000256" key="1">
    <source>
        <dbReference type="SAM" id="SignalP"/>
    </source>
</evidence>
<dbReference type="InterPro" id="IPR029045">
    <property type="entry name" value="ClpP/crotonase-like_dom_sf"/>
</dbReference>
<proteinExistence type="predicted"/>
<dbReference type="RefSeq" id="WP_279241426.1">
    <property type="nucleotide sequence ID" value="NZ_CP036501.1"/>
</dbReference>
<keyword evidence="1" id="KW-0732">Signal</keyword>
<dbReference type="Gene3D" id="3.90.226.10">
    <property type="entry name" value="2-enoyl-CoA Hydratase, Chain A, domain 1"/>
    <property type="match status" value="1"/>
</dbReference>
<protein>
    <recommendedName>
        <fullName evidence="4">Clp protease</fullName>
    </recommendedName>
</protein>
<feature type="signal peptide" evidence="1">
    <location>
        <begin position="1"/>
        <end position="25"/>
    </location>
</feature>
<accession>A0ABY6Q6P8</accession>
<sequence length="407" mass="45635">MNVLNTTRWYIFLFHILWINTPAQAQNVYDMTALDIRSLCVLADEHSSNLIPVHKELARRGAKEACAGIRAPKDYQHLDRAAYLTQSALDRKLVSYRKDDQDFEKLSSVNLCSGYFSFLETPDQLMDELIERKLSPNICEQIIENYLQRTCAAFVDEIDNLSFADLRKHRQTNEGLEVELASNGFSKNDCSTISSNKTSSLSVEGKAVEEVYNIDLLRITTISKEDLRCASGANQTLILEGQIGPDSSFAMNRLLEEMESCRDAEGTLVKQIEAQLSSGGGFLRDGYELGRTFKKYNVRAVIKDEKVCASSCAVAFLGGANRSIEDKGKIMFHAPYFSGKNEYGRQDIDCDVGEEALAELNDYYISMTDKETGDRLFERTMWYCSADDGWVVTGGAAAELYGIATER</sequence>
<reference evidence="2 3" key="1">
    <citation type="submission" date="2019-02" db="EMBL/GenBank/DDBJ databases">
        <title>Halieaceae_genomes.</title>
        <authorList>
            <person name="Li S.-H."/>
        </authorList>
    </citation>
    <scope>NUCLEOTIDE SEQUENCE [LARGE SCALE GENOMIC DNA]</scope>
    <source>
        <strain evidence="2 3">JH123</strain>
    </source>
</reference>
<dbReference type="EMBL" id="CP036501">
    <property type="protein sequence ID" value="UZP74959.1"/>
    <property type="molecule type" value="Genomic_DNA"/>
</dbReference>
<dbReference type="Proteomes" id="UP001317963">
    <property type="component" value="Chromosome"/>
</dbReference>
<dbReference type="SUPFAM" id="SSF52096">
    <property type="entry name" value="ClpP/crotonase"/>
    <property type="match status" value="1"/>
</dbReference>
<feature type="chain" id="PRO_5046408036" description="Clp protease" evidence="1">
    <location>
        <begin position="26"/>
        <end position="407"/>
    </location>
</feature>